<evidence type="ECO:0000313" key="2">
    <source>
        <dbReference type="EMBL" id="MPD02713.1"/>
    </source>
</evidence>
<reference evidence="2 3" key="1">
    <citation type="submission" date="2019-05" db="EMBL/GenBank/DDBJ databases">
        <title>Another draft genome of Portunus trituberculatus and its Hox gene families provides insights of decapod evolution.</title>
        <authorList>
            <person name="Jeong J.-H."/>
            <person name="Song I."/>
            <person name="Kim S."/>
            <person name="Choi T."/>
            <person name="Kim D."/>
            <person name="Ryu S."/>
            <person name="Kim W."/>
        </authorList>
    </citation>
    <scope>NUCLEOTIDE SEQUENCE [LARGE SCALE GENOMIC DNA]</scope>
    <source>
        <tissue evidence="2">Muscle</tissue>
    </source>
</reference>
<organism evidence="2 3">
    <name type="scientific">Portunus trituberculatus</name>
    <name type="common">Swimming crab</name>
    <name type="synonym">Neptunus trituberculatus</name>
    <dbReference type="NCBI Taxonomy" id="210409"/>
    <lineage>
        <taxon>Eukaryota</taxon>
        <taxon>Metazoa</taxon>
        <taxon>Ecdysozoa</taxon>
        <taxon>Arthropoda</taxon>
        <taxon>Crustacea</taxon>
        <taxon>Multicrustacea</taxon>
        <taxon>Malacostraca</taxon>
        <taxon>Eumalacostraca</taxon>
        <taxon>Eucarida</taxon>
        <taxon>Decapoda</taxon>
        <taxon>Pleocyemata</taxon>
        <taxon>Brachyura</taxon>
        <taxon>Eubrachyura</taxon>
        <taxon>Portunoidea</taxon>
        <taxon>Portunidae</taxon>
        <taxon>Portuninae</taxon>
        <taxon>Portunus</taxon>
    </lineage>
</organism>
<evidence type="ECO:0000313" key="3">
    <source>
        <dbReference type="Proteomes" id="UP000324222"/>
    </source>
</evidence>
<name>A0A5B7K2P5_PORTR</name>
<dbReference type="Proteomes" id="UP000324222">
    <property type="component" value="Unassembled WGS sequence"/>
</dbReference>
<dbReference type="EMBL" id="VSRR010132790">
    <property type="protein sequence ID" value="MPD02713.1"/>
    <property type="molecule type" value="Genomic_DNA"/>
</dbReference>
<sequence>MIEKENSLLQQASYVKKFAGLVPDDACGGRRHGSKDRGRRTEAVTVTETPAAVMVVVVVVVEELANFLYIPLNFNSNLNREF</sequence>
<evidence type="ECO:0000256" key="1">
    <source>
        <dbReference type="SAM" id="MobiDB-lite"/>
    </source>
</evidence>
<feature type="region of interest" description="Disordered" evidence="1">
    <location>
        <begin position="23"/>
        <end position="43"/>
    </location>
</feature>
<proteinExistence type="predicted"/>
<dbReference type="AlphaFoldDB" id="A0A5B7K2P5"/>
<gene>
    <name evidence="2" type="ORF">E2C01_098311</name>
</gene>
<comment type="caution">
    <text evidence="2">The sequence shown here is derived from an EMBL/GenBank/DDBJ whole genome shotgun (WGS) entry which is preliminary data.</text>
</comment>
<keyword evidence="3" id="KW-1185">Reference proteome</keyword>
<accession>A0A5B7K2P5</accession>
<protein>
    <submittedName>
        <fullName evidence="2">Uncharacterized protein</fullName>
    </submittedName>
</protein>